<evidence type="ECO:0000313" key="6">
    <source>
        <dbReference type="EMBL" id="MES1929561.1"/>
    </source>
</evidence>
<dbReference type="Proteomes" id="UP001460888">
    <property type="component" value="Unassembled WGS sequence"/>
</dbReference>
<dbReference type="Gene3D" id="1.10.10.10">
    <property type="entry name" value="Winged helix-like DNA-binding domain superfamily/Winged helix DNA-binding domain"/>
    <property type="match status" value="1"/>
</dbReference>
<name>A0ABV2B0Z3_9GAMM</name>
<keyword evidence="2" id="KW-0805">Transcription regulation</keyword>
<evidence type="ECO:0000256" key="4">
    <source>
        <dbReference type="ARBA" id="ARBA00023163"/>
    </source>
</evidence>
<dbReference type="PROSITE" id="PS50931">
    <property type="entry name" value="HTH_LYSR"/>
    <property type="match status" value="1"/>
</dbReference>
<accession>A0ABV2B0Z3</accession>
<reference evidence="6 7" key="1">
    <citation type="submission" date="2013-03" db="EMBL/GenBank/DDBJ databases">
        <title>Salinisphaera dokdonensis CL-ES53 Genome Sequencing.</title>
        <authorList>
            <person name="Li C."/>
            <person name="Lai Q."/>
            <person name="Shao Z."/>
        </authorList>
    </citation>
    <scope>NUCLEOTIDE SEQUENCE [LARGE SCALE GENOMIC DNA]</scope>
    <source>
        <strain evidence="6 7">CL-ES53</strain>
    </source>
</reference>
<dbReference type="EMBL" id="APND01000003">
    <property type="protein sequence ID" value="MES1929561.1"/>
    <property type="molecule type" value="Genomic_DNA"/>
</dbReference>
<feature type="domain" description="HTH lysR-type" evidence="5">
    <location>
        <begin position="6"/>
        <end position="63"/>
    </location>
</feature>
<evidence type="ECO:0000259" key="5">
    <source>
        <dbReference type="PROSITE" id="PS50931"/>
    </source>
</evidence>
<protein>
    <submittedName>
        <fullName evidence="6">LysR family transcriptional regulator</fullName>
    </submittedName>
</protein>
<organism evidence="6 7">
    <name type="scientific">Salinisphaera dokdonensis CL-ES53</name>
    <dbReference type="NCBI Taxonomy" id="1304272"/>
    <lineage>
        <taxon>Bacteria</taxon>
        <taxon>Pseudomonadati</taxon>
        <taxon>Pseudomonadota</taxon>
        <taxon>Gammaproteobacteria</taxon>
        <taxon>Salinisphaerales</taxon>
        <taxon>Salinisphaeraceae</taxon>
        <taxon>Salinisphaera</taxon>
    </lineage>
</organism>
<comment type="similarity">
    <text evidence="1">Belongs to the LysR transcriptional regulatory family.</text>
</comment>
<dbReference type="Gene3D" id="3.40.190.10">
    <property type="entry name" value="Periplasmic binding protein-like II"/>
    <property type="match status" value="2"/>
</dbReference>
<dbReference type="PANTHER" id="PTHR30419">
    <property type="entry name" value="HTH-TYPE TRANSCRIPTIONAL REGULATOR YBHD"/>
    <property type="match status" value="1"/>
</dbReference>
<dbReference type="InterPro" id="IPR005119">
    <property type="entry name" value="LysR_subst-bd"/>
</dbReference>
<dbReference type="RefSeq" id="WP_353111071.1">
    <property type="nucleotide sequence ID" value="NZ_APND01000003.1"/>
</dbReference>
<dbReference type="InterPro" id="IPR050950">
    <property type="entry name" value="HTH-type_LysR_regulators"/>
</dbReference>
<dbReference type="PANTHER" id="PTHR30419:SF8">
    <property type="entry name" value="NITROGEN ASSIMILATION TRANSCRIPTIONAL ACTIVATOR-RELATED"/>
    <property type="match status" value="1"/>
</dbReference>
<sequence>MIHSPIKLRHLVAFQEVARLGRLKSAADALSITQPGMSKTIRELEDSLGVRLFERLPRGVRLTPAGRTLLRHAAPALRSLREGIDAIRQDSTETAVRLGALSNVEGGLLPLVLERLHERYPALRVEVDTGTSAALLARLRLGELDLVLGRMSEAEEIRDLHFEHLYYEPLIAVVRAGHPLLATENTQQLAALVSYPWVVPPRGTTLREKLERFWVEQLSEPPHLAIETLSLPLSQRYVGLSDAIWITPLDTAREAMQSGALVRLSQSIELRGGSVGLAVNSTQPMPDAVSRFCDCLRRIAADYPQETATHNP</sequence>
<dbReference type="SUPFAM" id="SSF53850">
    <property type="entry name" value="Periplasmic binding protein-like II"/>
    <property type="match status" value="1"/>
</dbReference>
<gene>
    <name evidence="6" type="ORF">SADO_09904</name>
</gene>
<dbReference type="InterPro" id="IPR036388">
    <property type="entry name" value="WH-like_DNA-bd_sf"/>
</dbReference>
<dbReference type="PRINTS" id="PR00039">
    <property type="entry name" value="HTHLYSR"/>
</dbReference>
<dbReference type="InterPro" id="IPR000847">
    <property type="entry name" value="LysR_HTH_N"/>
</dbReference>
<keyword evidence="4" id="KW-0804">Transcription</keyword>
<comment type="caution">
    <text evidence="6">The sequence shown here is derived from an EMBL/GenBank/DDBJ whole genome shotgun (WGS) entry which is preliminary data.</text>
</comment>
<evidence type="ECO:0000256" key="1">
    <source>
        <dbReference type="ARBA" id="ARBA00009437"/>
    </source>
</evidence>
<evidence type="ECO:0000256" key="2">
    <source>
        <dbReference type="ARBA" id="ARBA00023015"/>
    </source>
</evidence>
<dbReference type="SUPFAM" id="SSF46785">
    <property type="entry name" value="Winged helix' DNA-binding domain"/>
    <property type="match status" value="1"/>
</dbReference>
<dbReference type="Pfam" id="PF00126">
    <property type="entry name" value="HTH_1"/>
    <property type="match status" value="1"/>
</dbReference>
<dbReference type="Pfam" id="PF03466">
    <property type="entry name" value="LysR_substrate"/>
    <property type="match status" value="1"/>
</dbReference>
<evidence type="ECO:0000256" key="3">
    <source>
        <dbReference type="ARBA" id="ARBA00023125"/>
    </source>
</evidence>
<dbReference type="InterPro" id="IPR036390">
    <property type="entry name" value="WH_DNA-bd_sf"/>
</dbReference>
<keyword evidence="7" id="KW-1185">Reference proteome</keyword>
<proteinExistence type="inferred from homology"/>
<evidence type="ECO:0000313" key="7">
    <source>
        <dbReference type="Proteomes" id="UP001460888"/>
    </source>
</evidence>
<keyword evidence="3" id="KW-0238">DNA-binding</keyword>